<evidence type="ECO:0000313" key="3">
    <source>
        <dbReference type="Proteomes" id="UP000249016"/>
    </source>
</evidence>
<evidence type="ECO:0000313" key="2">
    <source>
        <dbReference type="EMBL" id="RAI76560.1"/>
    </source>
</evidence>
<gene>
    <name evidence="2" type="ORF">HMF3257_24675</name>
</gene>
<comment type="caution">
    <text evidence="2">The sequence shown here is derived from an EMBL/GenBank/DDBJ whole genome shotgun (WGS) entry which is preliminary data.</text>
</comment>
<feature type="transmembrane region" description="Helical" evidence="1">
    <location>
        <begin position="84"/>
        <end position="109"/>
    </location>
</feature>
<keyword evidence="1" id="KW-1133">Transmembrane helix</keyword>
<dbReference type="AlphaFoldDB" id="A0A327NMI9"/>
<keyword evidence="1" id="KW-0472">Membrane</keyword>
<proteinExistence type="predicted"/>
<protein>
    <submittedName>
        <fullName evidence="2">Uncharacterized protein</fullName>
    </submittedName>
</protein>
<dbReference type="EMBL" id="QLII01000001">
    <property type="protein sequence ID" value="RAI76560.1"/>
    <property type="molecule type" value="Genomic_DNA"/>
</dbReference>
<evidence type="ECO:0000256" key="1">
    <source>
        <dbReference type="SAM" id="Phobius"/>
    </source>
</evidence>
<keyword evidence="1" id="KW-0812">Transmembrane</keyword>
<name>A0A327NMI9_9BACT</name>
<feature type="transmembrane region" description="Helical" evidence="1">
    <location>
        <begin position="20"/>
        <end position="39"/>
    </location>
</feature>
<sequence>MAASVLSNFTIIIQKKYVTYLLYLIPVFIFYSLFFYFLTNTPYIDDFSWYFNFINRFTEAHNFTDKLSVFLEPYNNHRIYVQRILIIAYFYLTGHINIAFFILVGNIFFISFLGTIVRKTNLIGGQYSFG</sequence>
<organism evidence="2 3">
    <name type="scientific">Spirosoma telluris</name>
    <dbReference type="NCBI Taxonomy" id="2183553"/>
    <lineage>
        <taxon>Bacteria</taxon>
        <taxon>Pseudomonadati</taxon>
        <taxon>Bacteroidota</taxon>
        <taxon>Cytophagia</taxon>
        <taxon>Cytophagales</taxon>
        <taxon>Cytophagaceae</taxon>
        <taxon>Spirosoma</taxon>
    </lineage>
</organism>
<keyword evidence="3" id="KW-1185">Reference proteome</keyword>
<reference evidence="2 3" key="1">
    <citation type="submission" date="2018-06" db="EMBL/GenBank/DDBJ databases">
        <title>Spirosoma sp. HMF3257 Genome sequencing and assembly.</title>
        <authorList>
            <person name="Kang H."/>
            <person name="Cha I."/>
            <person name="Kim H."/>
            <person name="Kang J."/>
            <person name="Joh K."/>
        </authorList>
    </citation>
    <scope>NUCLEOTIDE SEQUENCE [LARGE SCALE GENOMIC DNA]</scope>
    <source>
        <strain evidence="2 3">HMF3257</strain>
    </source>
</reference>
<accession>A0A327NMI9</accession>
<dbReference type="Proteomes" id="UP000249016">
    <property type="component" value="Unassembled WGS sequence"/>
</dbReference>